<dbReference type="InterPro" id="IPR035093">
    <property type="entry name" value="RelE/ParE_toxin_dom_sf"/>
</dbReference>
<proteinExistence type="predicted"/>
<dbReference type="EMBL" id="CP000482">
    <property type="protein sequence ID" value="ABK98737.1"/>
    <property type="molecule type" value="Genomic_DNA"/>
</dbReference>
<keyword evidence="2" id="KW-1185">Reference proteome</keyword>
<dbReference type="STRING" id="338966.Ppro_1113"/>
<sequence length="91" mass="10491">MKWVVRIRGKAEKQVAVLPRKVAEKLLFLMADIAENGPVRGDWPNYSKLPGNRHHCHLKKGKPTYVAVWQEEKELITVEIVYVGTHEKAPY</sequence>
<protein>
    <submittedName>
        <fullName evidence="1">Conserved hypothetical cytosolic protein</fullName>
    </submittedName>
</protein>
<organism evidence="1 2">
    <name type="scientific">Pelobacter propionicus (strain DSM 2379 / NBRC 103807 / OttBd1)</name>
    <dbReference type="NCBI Taxonomy" id="338966"/>
    <lineage>
        <taxon>Bacteria</taxon>
        <taxon>Pseudomonadati</taxon>
        <taxon>Thermodesulfobacteriota</taxon>
        <taxon>Desulfuromonadia</taxon>
        <taxon>Desulfuromonadales</taxon>
        <taxon>Desulfuromonadaceae</taxon>
        <taxon>Pelobacter</taxon>
    </lineage>
</organism>
<accession>A1AN17</accession>
<reference evidence="1 2" key="1">
    <citation type="submission" date="2006-10" db="EMBL/GenBank/DDBJ databases">
        <title>Complete sequence of chromosome of Pelobacter propionicus DSM 2379.</title>
        <authorList>
            <consortium name="US DOE Joint Genome Institute"/>
            <person name="Copeland A."/>
            <person name="Lucas S."/>
            <person name="Lapidus A."/>
            <person name="Barry K."/>
            <person name="Detter J.C."/>
            <person name="Glavina del Rio T."/>
            <person name="Hammon N."/>
            <person name="Israni S."/>
            <person name="Dalin E."/>
            <person name="Tice H."/>
            <person name="Pitluck S."/>
            <person name="Saunders E."/>
            <person name="Brettin T."/>
            <person name="Bruce D."/>
            <person name="Han C."/>
            <person name="Tapia R."/>
            <person name="Schmutz J."/>
            <person name="Larimer F."/>
            <person name="Land M."/>
            <person name="Hauser L."/>
            <person name="Kyrpides N."/>
            <person name="Kim E."/>
            <person name="Lovley D."/>
            <person name="Richardson P."/>
        </authorList>
    </citation>
    <scope>NUCLEOTIDE SEQUENCE [LARGE SCALE GENOMIC DNA]</scope>
    <source>
        <strain evidence="2">DSM 2379 / NBRC 103807 / OttBd1</strain>
    </source>
</reference>
<dbReference type="OrthoDB" id="5397147at2"/>
<dbReference type="SUPFAM" id="SSF143011">
    <property type="entry name" value="RelE-like"/>
    <property type="match status" value="1"/>
</dbReference>
<dbReference type="KEGG" id="ppd:Ppro_1113"/>
<dbReference type="AlphaFoldDB" id="A1AN17"/>
<evidence type="ECO:0000313" key="1">
    <source>
        <dbReference type="EMBL" id="ABK98737.1"/>
    </source>
</evidence>
<dbReference type="Proteomes" id="UP000006732">
    <property type="component" value="Chromosome"/>
</dbReference>
<evidence type="ECO:0000313" key="2">
    <source>
        <dbReference type="Proteomes" id="UP000006732"/>
    </source>
</evidence>
<name>A1AN17_PELPD</name>
<gene>
    <name evidence="1" type="ordered locus">Ppro_1113</name>
</gene>
<dbReference type="HOGENOM" id="CLU_171169_0_0_7"/>
<dbReference type="eggNOG" id="ENOG50336AV">
    <property type="taxonomic scope" value="Bacteria"/>
</dbReference>
<dbReference type="RefSeq" id="WP_011735040.1">
    <property type="nucleotide sequence ID" value="NC_008609.1"/>
</dbReference>